<dbReference type="RefSeq" id="WP_011294678.1">
    <property type="nucleotide sequence ID" value="NC_007335.2"/>
</dbReference>
<keyword evidence="2" id="KW-1185">Reference proteome</keyword>
<dbReference type="EMBL" id="CP000095">
    <property type="protein sequence ID" value="AAZ58078.1"/>
    <property type="molecule type" value="Genomic_DNA"/>
</dbReference>
<evidence type="ECO:0000313" key="1">
    <source>
        <dbReference type="EMBL" id="AAZ58078.1"/>
    </source>
</evidence>
<protein>
    <submittedName>
        <fullName evidence="1">Uncharacterized protein</fullName>
    </submittedName>
</protein>
<dbReference type="Proteomes" id="UP000002535">
    <property type="component" value="Chromosome"/>
</dbReference>
<dbReference type="KEGG" id="pmn:PMN2A_0587"/>
<sequence length="51" mass="5824">MEDFIAGTDIDLVCNCRRFRGQDDSVGLQAKHPCDCHGYTLKKYIEFLADN</sequence>
<evidence type="ECO:0000313" key="2">
    <source>
        <dbReference type="Proteomes" id="UP000002535"/>
    </source>
</evidence>
<reference evidence="1 2" key="1">
    <citation type="journal article" date="2007" name="PLoS Genet.">
        <title>Patterns and implications of gene gain and loss in the evolution of Prochlorococcus.</title>
        <authorList>
            <person name="Kettler G.C."/>
            <person name="Martiny A.C."/>
            <person name="Huang K."/>
            <person name="Zucker J."/>
            <person name="Coleman M.L."/>
            <person name="Rodrigue S."/>
            <person name="Chen F."/>
            <person name="Lapidus A."/>
            <person name="Ferriera S."/>
            <person name="Johnson J."/>
            <person name="Steglich C."/>
            <person name="Church G.M."/>
            <person name="Richardson P."/>
            <person name="Chisholm S.W."/>
        </authorList>
    </citation>
    <scope>NUCLEOTIDE SEQUENCE [LARGE SCALE GENOMIC DNA]</scope>
    <source>
        <strain evidence="1 2">NATL2A</strain>
    </source>
</reference>
<organism evidence="1 2">
    <name type="scientific">Prochlorococcus marinus (strain NATL2A)</name>
    <dbReference type="NCBI Taxonomy" id="59920"/>
    <lineage>
        <taxon>Bacteria</taxon>
        <taxon>Bacillati</taxon>
        <taxon>Cyanobacteriota</taxon>
        <taxon>Cyanophyceae</taxon>
        <taxon>Synechococcales</taxon>
        <taxon>Prochlorococcaceae</taxon>
        <taxon>Prochlorococcus</taxon>
    </lineage>
</organism>
<dbReference type="AlphaFoldDB" id="Q46KA0"/>
<gene>
    <name evidence="1" type="ordered locus">PMN2A_0587</name>
</gene>
<name>Q46KA0_PROMT</name>
<proteinExistence type="predicted"/>
<accession>Q46KA0</accession>
<dbReference type="HOGENOM" id="CLU_3102573_0_0_3"/>